<protein>
    <submittedName>
        <fullName evidence="1">Uncharacterized protein</fullName>
    </submittedName>
</protein>
<feature type="non-terminal residue" evidence="1">
    <location>
        <position position="1"/>
    </location>
</feature>
<evidence type="ECO:0000313" key="1">
    <source>
        <dbReference type="EMBL" id="GAJ21445.1"/>
    </source>
</evidence>
<comment type="caution">
    <text evidence="1">The sequence shown here is derived from an EMBL/GenBank/DDBJ whole genome shotgun (WGS) entry which is preliminary data.</text>
</comment>
<name>X1W171_9ZZZZ</name>
<dbReference type="AlphaFoldDB" id="X1W171"/>
<proteinExistence type="predicted"/>
<sequence>NLETRTAKFLNDKQNELGVTLSDEELQELVDSRRWPSNEKDRETEWYGALTTHLVKKVKQGDVSSAAT</sequence>
<accession>X1W171</accession>
<reference evidence="1" key="1">
    <citation type="journal article" date="2014" name="Front. Microbiol.">
        <title>High frequency of phylogenetically diverse reductive dehalogenase-homologous genes in deep subseafloor sedimentary metagenomes.</title>
        <authorList>
            <person name="Kawai M."/>
            <person name="Futagami T."/>
            <person name="Toyoda A."/>
            <person name="Takaki Y."/>
            <person name="Nishi S."/>
            <person name="Hori S."/>
            <person name="Arai W."/>
            <person name="Tsubouchi T."/>
            <person name="Morono Y."/>
            <person name="Uchiyama I."/>
            <person name="Ito T."/>
            <person name="Fujiyama A."/>
            <person name="Inagaki F."/>
            <person name="Takami H."/>
        </authorList>
    </citation>
    <scope>NUCLEOTIDE SEQUENCE</scope>
    <source>
        <strain evidence="1">Expedition CK06-06</strain>
    </source>
</reference>
<feature type="non-terminal residue" evidence="1">
    <location>
        <position position="68"/>
    </location>
</feature>
<organism evidence="1">
    <name type="scientific">marine sediment metagenome</name>
    <dbReference type="NCBI Taxonomy" id="412755"/>
    <lineage>
        <taxon>unclassified sequences</taxon>
        <taxon>metagenomes</taxon>
        <taxon>ecological metagenomes</taxon>
    </lineage>
</organism>
<gene>
    <name evidence="1" type="ORF">S12H4_62777</name>
</gene>
<dbReference type="EMBL" id="BARW01042291">
    <property type="protein sequence ID" value="GAJ21445.1"/>
    <property type="molecule type" value="Genomic_DNA"/>
</dbReference>